<keyword evidence="8" id="KW-0408">Iron</keyword>
<dbReference type="PROSITE" id="PS01360">
    <property type="entry name" value="ZF_MYND_1"/>
    <property type="match status" value="1"/>
</dbReference>
<dbReference type="SMART" id="SM00702">
    <property type="entry name" value="P4Hc"/>
    <property type="match status" value="1"/>
</dbReference>
<dbReference type="InterPro" id="IPR002893">
    <property type="entry name" value="Znf_MYND"/>
</dbReference>
<dbReference type="GO" id="GO:0160082">
    <property type="term" value="F:hypoxia-inducible factor-proline dioxygenase activity"/>
    <property type="evidence" value="ECO:0007669"/>
    <property type="project" value="UniProtKB-EC"/>
</dbReference>
<dbReference type="InterPro" id="IPR044862">
    <property type="entry name" value="Pro_4_hyd_alph_FE2OG_OXY"/>
</dbReference>
<keyword evidence="4" id="KW-0862">Zinc</keyword>
<dbReference type="PROSITE" id="PS51471">
    <property type="entry name" value="FE2OG_OXY"/>
    <property type="match status" value="1"/>
</dbReference>
<evidence type="ECO:0000256" key="12">
    <source>
        <dbReference type="SAM" id="MobiDB-lite"/>
    </source>
</evidence>
<proteinExistence type="predicted"/>
<evidence type="ECO:0000313" key="15">
    <source>
        <dbReference type="EMBL" id="GFR90008.1"/>
    </source>
</evidence>
<sequence length="506" mass="57780">MEDQRSLGRATLTLNACAVCNSTLSLKRCSRCKVIFYCSREHQKEDWIHHKSLCTQTLAGQSPIVRPRGSETDTVTEPDNHVGSITRPVFRDAIENMSDETQAEIKDILDFSTVTSPNNAKPQTKEEKKEIFFELLKSDSGYAGPSESTDSSYNNIIDTLCNQDMIRNDKCIEQDGASESSTQTEVPMFNTHPFRKLRFPKPDSYDLPEVAYFISLRLTQLGYCILDDAFEETLISGIISEVTAFHEKNELCRGDTLNNTTDLDYRNDMIKWLDGQSEGSEYISKGLAFMDSLIELMKPHLRQHCNIQGRTEAMIACYPEDGSYFRHHVDNTSKDGRCITCTLYLNRDWSIERDGGLMRMFPPKQEKPVDVPPLANRLLIFWSDGRTPHEIHPAYRNRYSMTVWYYDKDEKDAFKVDKLKRETDEIYDRISALEEDRRQLQEITSAQLIRNRAMEAVQALTSGELQALSFLIDHHPNPKEALTAMGISEAIQDALVVHLSSQDPGQ</sequence>
<dbReference type="EC" id="1.14.11.29" evidence="9"/>
<evidence type="ECO:0000259" key="13">
    <source>
        <dbReference type="PROSITE" id="PS50865"/>
    </source>
</evidence>
<dbReference type="Gene3D" id="2.60.120.620">
    <property type="entry name" value="q2cbj1_9rhob like domain"/>
    <property type="match status" value="1"/>
</dbReference>
<evidence type="ECO:0000313" key="16">
    <source>
        <dbReference type="Proteomes" id="UP000762676"/>
    </source>
</evidence>
<keyword evidence="7" id="KW-0560">Oxidoreductase</keyword>
<protein>
    <recommendedName>
        <fullName evidence="9">hypoxia-inducible factor-proline dioxygenase</fullName>
        <ecNumber evidence="9">1.14.11.29</ecNumber>
    </recommendedName>
</protein>
<feature type="domain" description="Fe2OG dioxygenase" evidence="14">
    <location>
        <begin position="309"/>
        <end position="407"/>
    </location>
</feature>
<dbReference type="SUPFAM" id="SSF144232">
    <property type="entry name" value="HIT/MYND zinc finger-like"/>
    <property type="match status" value="1"/>
</dbReference>
<comment type="cofactor">
    <cofactor evidence="1">
        <name>L-ascorbate</name>
        <dbReference type="ChEBI" id="CHEBI:38290"/>
    </cofactor>
</comment>
<evidence type="ECO:0000256" key="11">
    <source>
        <dbReference type="PROSITE-ProRule" id="PRU00134"/>
    </source>
</evidence>
<evidence type="ECO:0000256" key="8">
    <source>
        <dbReference type="ARBA" id="ARBA00023004"/>
    </source>
</evidence>
<reference evidence="15 16" key="1">
    <citation type="journal article" date="2021" name="Elife">
        <title>Chloroplast acquisition without the gene transfer in kleptoplastic sea slugs, Plakobranchus ocellatus.</title>
        <authorList>
            <person name="Maeda T."/>
            <person name="Takahashi S."/>
            <person name="Yoshida T."/>
            <person name="Shimamura S."/>
            <person name="Takaki Y."/>
            <person name="Nagai Y."/>
            <person name="Toyoda A."/>
            <person name="Suzuki Y."/>
            <person name="Arimoto A."/>
            <person name="Ishii H."/>
            <person name="Satoh N."/>
            <person name="Nishiyama T."/>
            <person name="Hasebe M."/>
            <person name="Maruyama T."/>
            <person name="Minagawa J."/>
            <person name="Obokata J."/>
            <person name="Shigenobu S."/>
        </authorList>
    </citation>
    <scope>NUCLEOTIDE SEQUENCE [LARGE SCALE GENOMIC DNA]</scope>
</reference>
<dbReference type="EMBL" id="BMAT01005258">
    <property type="protein sequence ID" value="GFR90008.1"/>
    <property type="molecule type" value="Genomic_DNA"/>
</dbReference>
<evidence type="ECO:0000256" key="10">
    <source>
        <dbReference type="ARBA" id="ARBA00049134"/>
    </source>
</evidence>
<dbReference type="Gene3D" id="6.10.140.2220">
    <property type="match status" value="1"/>
</dbReference>
<dbReference type="PANTHER" id="PTHR12907:SF26">
    <property type="entry name" value="HIF PROLYL HYDROXYLASE, ISOFORM C"/>
    <property type="match status" value="1"/>
</dbReference>
<comment type="catalytic activity">
    <reaction evidence="10">
        <text>L-prolyl-[hypoxia-inducible factor alpha subunit] + 2-oxoglutarate + O2 = trans-4-hydroxy-L-prolyl-[hypoxia-inducible factor alpha subunit] + succinate + CO2</text>
        <dbReference type="Rhea" id="RHEA:48400"/>
        <dbReference type="Rhea" id="RHEA-COMP:12093"/>
        <dbReference type="Rhea" id="RHEA-COMP:12094"/>
        <dbReference type="ChEBI" id="CHEBI:15379"/>
        <dbReference type="ChEBI" id="CHEBI:16526"/>
        <dbReference type="ChEBI" id="CHEBI:16810"/>
        <dbReference type="ChEBI" id="CHEBI:30031"/>
        <dbReference type="ChEBI" id="CHEBI:50342"/>
        <dbReference type="ChEBI" id="CHEBI:61965"/>
        <dbReference type="EC" id="1.14.11.29"/>
    </reaction>
</comment>
<keyword evidence="5" id="KW-0847">Vitamin C</keyword>
<dbReference type="Proteomes" id="UP000762676">
    <property type="component" value="Unassembled WGS sequence"/>
</dbReference>
<name>A0AAV4GVS1_9GAST</name>
<dbReference type="AlphaFoldDB" id="A0AAV4GVS1"/>
<organism evidence="15 16">
    <name type="scientific">Elysia marginata</name>
    <dbReference type="NCBI Taxonomy" id="1093978"/>
    <lineage>
        <taxon>Eukaryota</taxon>
        <taxon>Metazoa</taxon>
        <taxon>Spiralia</taxon>
        <taxon>Lophotrochozoa</taxon>
        <taxon>Mollusca</taxon>
        <taxon>Gastropoda</taxon>
        <taxon>Heterobranchia</taxon>
        <taxon>Euthyneura</taxon>
        <taxon>Panpulmonata</taxon>
        <taxon>Sacoglossa</taxon>
        <taxon>Placobranchoidea</taxon>
        <taxon>Plakobranchidae</taxon>
        <taxon>Elysia</taxon>
    </lineage>
</organism>
<dbReference type="GO" id="GO:0008198">
    <property type="term" value="F:ferrous iron binding"/>
    <property type="evidence" value="ECO:0007669"/>
    <property type="project" value="TreeGrafter"/>
</dbReference>
<dbReference type="GO" id="GO:0031418">
    <property type="term" value="F:L-ascorbic acid binding"/>
    <property type="evidence" value="ECO:0007669"/>
    <property type="project" value="UniProtKB-KW"/>
</dbReference>
<keyword evidence="6" id="KW-0223">Dioxygenase</keyword>
<dbReference type="PROSITE" id="PS50865">
    <property type="entry name" value="ZF_MYND_2"/>
    <property type="match status" value="1"/>
</dbReference>
<evidence type="ECO:0000256" key="2">
    <source>
        <dbReference type="ARBA" id="ARBA00022723"/>
    </source>
</evidence>
<dbReference type="GO" id="GO:0008270">
    <property type="term" value="F:zinc ion binding"/>
    <property type="evidence" value="ECO:0007669"/>
    <property type="project" value="UniProtKB-KW"/>
</dbReference>
<dbReference type="PANTHER" id="PTHR12907">
    <property type="entry name" value="EGL NINE HOMOLOG-RELATED"/>
    <property type="match status" value="1"/>
</dbReference>
<evidence type="ECO:0000256" key="6">
    <source>
        <dbReference type="ARBA" id="ARBA00022964"/>
    </source>
</evidence>
<comment type="caution">
    <text evidence="15">The sequence shown here is derived from an EMBL/GenBank/DDBJ whole genome shotgun (WGS) entry which is preliminary data.</text>
</comment>
<evidence type="ECO:0000256" key="1">
    <source>
        <dbReference type="ARBA" id="ARBA00001961"/>
    </source>
</evidence>
<evidence type="ECO:0000256" key="9">
    <source>
        <dbReference type="ARBA" id="ARBA00039004"/>
    </source>
</evidence>
<accession>A0AAV4GVS1</accession>
<evidence type="ECO:0000256" key="3">
    <source>
        <dbReference type="ARBA" id="ARBA00022771"/>
    </source>
</evidence>
<evidence type="ECO:0000256" key="4">
    <source>
        <dbReference type="ARBA" id="ARBA00022833"/>
    </source>
</evidence>
<dbReference type="Pfam" id="PF01753">
    <property type="entry name" value="zf-MYND"/>
    <property type="match status" value="1"/>
</dbReference>
<keyword evidence="16" id="KW-1185">Reference proteome</keyword>
<keyword evidence="2" id="KW-0479">Metal-binding</keyword>
<dbReference type="GO" id="GO:0071456">
    <property type="term" value="P:cellular response to hypoxia"/>
    <property type="evidence" value="ECO:0007669"/>
    <property type="project" value="TreeGrafter"/>
</dbReference>
<evidence type="ECO:0000256" key="7">
    <source>
        <dbReference type="ARBA" id="ARBA00023002"/>
    </source>
</evidence>
<feature type="domain" description="MYND-type" evidence="13">
    <location>
        <begin position="17"/>
        <end position="54"/>
    </location>
</feature>
<gene>
    <name evidence="15" type="ORF">ElyMa_002556800</name>
</gene>
<dbReference type="InterPro" id="IPR051559">
    <property type="entry name" value="HIF_prolyl_hydroxylases"/>
</dbReference>
<feature type="region of interest" description="Disordered" evidence="12">
    <location>
        <begin position="64"/>
        <end position="83"/>
    </location>
</feature>
<keyword evidence="3 11" id="KW-0863">Zinc-finger</keyword>
<dbReference type="InterPro" id="IPR006620">
    <property type="entry name" value="Pro_4_hyd_alph"/>
</dbReference>
<dbReference type="Pfam" id="PF13640">
    <property type="entry name" value="2OG-FeII_Oxy_3"/>
    <property type="match status" value="1"/>
</dbReference>
<evidence type="ECO:0000259" key="14">
    <source>
        <dbReference type="PROSITE" id="PS51471"/>
    </source>
</evidence>
<evidence type="ECO:0000256" key="5">
    <source>
        <dbReference type="ARBA" id="ARBA00022896"/>
    </source>
</evidence>
<dbReference type="InterPro" id="IPR005123">
    <property type="entry name" value="Oxoglu/Fe-dep_dioxygenase_dom"/>
</dbReference>